<reference evidence="2" key="1">
    <citation type="journal article" date="2022" name="bioRxiv">
        <title>Deciphering the potential niche of two novel black yeast fungi from a biological soil crust based on their genomes, phenotypes, and melanin regulation.</title>
        <authorList>
            <consortium name="DOE Joint Genome Institute"/>
            <person name="Carr E.C."/>
            <person name="Barton Q."/>
            <person name="Grambo S."/>
            <person name="Sullivan M."/>
            <person name="Renfro C.M."/>
            <person name="Kuo A."/>
            <person name="Pangilinan J."/>
            <person name="Lipzen A."/>
            <person name="Keymanesh K."/>
            <person name="Savage E."/>
            <person name="Barry K."/>
            <person name="Grigoriev I.V."/>
            <person name="Riekhof W.R."/>
            <person name="Harris S.S."/>
        </authorList>
    </citation>
    <scope>NUCLEOTIDE SEQUENCE</scope>
    <source>
        <strain evidence="2">JF 03-4F</strain>
    </source>
</reference>
<feature type="domain" description="Amidase" evidence="1">
    <location>
        <begin position="19"/>
        <end position="423"/>
    </location>
</feature>
<dbReference type="Proteomes" id="UP001203852">
    <property type="component" value="Unassembled WGS sequence"/>
</dbReference>
<sequence length="515" mass="56219">MSIESLQFHLAQGHFSSEDLVRTYLGRIDEVNSQIHAVAEVNRDAIAIAQTLDHERSIQGSRGILHGIPVLVKDSISSVGMNNTAGSYCLVGAKTKKEASLITRLRKAGAIILGKANMSEWGNSRSSAKHQSNGWSAWQGQTFGVYHDLQDPCGSSSGSGVALTLGLAAATIGVETVGSLVCPAAKSNVVAIKPTAGLVANDNIVVTRLRGTAGPMAHSIRDAAILLEWMVDPSERNIDTQKIPFEYVPGYNTSCNDHGLRGKRIGIPRNSIENPFAKDTSMYLEPVMRAFEQALIIMRRQGATIIDNANYTSYHELNDNNPMSVVGPSEYKHYMEVYFSELEENPNDIHKIEDMIRCTQSHPKEDYSSRDTEYWEKARAAVEFDGPDFRASLKRLLKMCGEDGIDGALKKAKADALVYPTLLSADMPGFAGYPIITVPLGFMPAETPVVRNARGDLVWDGPGIPFGLAFIGAPFSEALLIELAHAFETATKYSSQQLPSILPRIEIRDIVNRKA</sequence>
<proteinExistence type="predicted"/>
<name>A0AAN6E4K5_9EURO</name>
<dbReference type="PANTHER" id="PTHR42678">
    <property type="entry name" value="AMIDASE"/>
    <property type="match status" value="1"/>
</dbReference>
<accession>A0AAN6E4K5</accession>
<dbReference type="SUPFAM" id="SSF75304">
    <property type="entry name" value="Amidase signature (AS) enzymes"/>
    <property type="match status" value="1"/>
</dbReference>
<keyword evidence="3" id="KW-1185">Reference proteome</keyword>
<evidence type="ECO:0000259" key="1">
    <source>
        <dbReference type="Pfam" id="PF01425"/>
    </source>
</evidence>
<dbReference type="InterPro" id="IPR023631">
    <property type="entry name" value="Amidase_dom"/>
</dbReference>
<evidence type="ECO:0000313" key="3">
    <source>
        <dbReference type="Proteomes" id="UP001203852"/>
    </source>
</evidence>
<comment type="caution">
    <text evidence="2">The sequence shown here is derived from an EMBL/GenBank/DDBJ whole genome shotgun (WGS) entry which is preliminary data.</text>
</comment>
<dbReference type="AlphaFoldDB" id="A0AAN6E4K5"/>
<dbReference type="Gene3D" id="3.90.1300.10">
    <property type="entry name" value="Amidase signature (AS) domain"/>
    <property type="match status" value="1"/>
</dbReference>
<evidence type="ECO:0000313" key="2">
    <source>
        <dbReference type="EMBL" id="KAI1617985.1"/>
    </source>
</evidence>
<dbReference type="Pfam" id="PF01425">
    <property type="entry name" value="Amidase"/>
    <property type="match status" value="1"/>
</dbReference>
<dbReference type="InterPro" id="IPR036928">
    <property type="entry name" value="AS_sf"/>
</dbReference>
<dbReference type="PANTHER" id="PTHR42678:SF34">
    <property type="entry name" value="OS04G0183300 PROTEIN"/>
    <property type="match status" value="1"/>
</dbReference>
<dbReference type="EMBL" id="MU404350">
    <property type="protein sequence ID" value="KAI1617985.1"/>
    <property type="molecule type" value="Genomic_DNA"/>
</dbReference>
<protein>
    <submittedName>
        <fullName evidence="2">Glutamyl-tRNA amidotransferase subunit A</fullName>
    </submittedName>
</protein>
<organism evidence="2 3">
    <name type="scientific">Exophiala viscosa</name>
    <dbReference type="NCBI Taxonomy" id="2486360"/>
    <lineage>
        <taxon>Eukaryota</taxon>
        <taxon>Fungi</taxon>
        <taxon>Dikarya</taxon>
        <taxon>Ascomycota</taxon>
        <taxon>Pezizomycotina</taxon>
        <taxon>Eurotiomycetes</taxon>
        <taxon>Chaetothyriomycetidae</taxon>
        <taxon>Chaetothyriales</taxon>
        <taxon>Herpotrichiellaceae</taxon>
        <taxon>Exophiala</taxon>
    </lineage>
</organism>
<gene>
    <name evidence="2" type="ORF">EDD36DRAFT_18604</name>
</gene>